<dbReference type="EMBL" id="JAHQXE010000001">
    <property type="protein sequence ID" value="MBV0900220.1"/>
    <property type="molecule type" value="Genomic_DNA"/>
</dbReference>
<proteinExistence type="predicted"/>
<dbReference type="SUPFAM" id="SSF53590">
    <property type="entry name" value="Nucleoside hydrolase"/>
    <property type="match status" value="1"/>
</dbReference>
<sequence>MSRKVFFDVDPGCDDAVMLAMALGHDAVDVVGISTVCGNTTVDNTTRNAHGILELGGYDVPVARGCARPLVDDLDTAEWIHGENGIKGELPETDRETRDSHGADAIIEAAREHGDALTIAAVGPLPNLALALAKEPTLPDLVDEIYLMGGAAMTTGNVTPMAEANFHNDPAAASRVLQDAGPKMVGLDVTNRATVAPEFVASCREAGGVRATVAEWLDYRPDSGTYPTAEAPAIHDAAVVADIVDDAVLTFEEYYIAVDTSGGPSHGAVICDEHGVTDNDPNGRVAVDIDVARYRDILETGVRAYAAE</sequence>
<dbReference type="Proteomes" id="UP001166304">
    <property type="component" value="Unassembled WGS sequence"/>
</dbReference>
<dbReference type="InterPro" id="IPR036452">
    <property type="entry name" value="Ribo_hydro-like"/>
</dbReference>
<keyword evidence="2" id="KW-0326">Glycosidase</keyword>
<gene>
    <name evidence="4" type="ORF">KTS37_00340</name>
</gene>
<evidence type="ECO:0000256" key="1">
    <source>
        <dbReference type="ARBA" id="ARBA00022801"/>
    </source>
</evidence>
<keyword evidence="5" id="KW-1185">Reference proteome</keyword>
<dbReference type="GO" id="GO:0008477">
    <property type="term" value="F:purine nucleosidase activity"/>
    <property type="evidence" value="ECO:0007669"/>
    <property type="project" value="TreeGrafter"/>
</dbReference>
<protein>
    <submittedName>
        <fullName evidence="4">Nucleoside hydrolase</fullName>
    </submittedName>
</protein>
<dbReference type="PANTHER" id="PTHR12304:SF4">
    <property type="entry name" value="URIDINE NUCLEOSIDASE"/>
    <property type="match status" value="1"/>
</dbReference>
<feature type="domain" description="Inosine/uridine-preferring nucleoside hydrolase" evidence="3">
    <location>
        <begin position="5"/>
        <end position="295"/>
    </location>
</feature>
<organism evidence="4 5">
    <name type="scientific">Haloarcula salina</name>
    <dbReference type="NCBI Taxonomy" id="1429914"/>
    <lineage>
        <taxon>Archaea</taxon>
        <taxon>Methanobacteriati</taxon>
        <taxon>Methanobacteriota</taxon>
        <taxon>Stenosarchaea group</taxon>
        <taxon>Halobacteria</taxon>
        <taxon>Halobacteriales</taxon>
        <taxon>Haloarculaceae</taxon>
        <taxon>Haloarcula</taxon>
    </lineage>
</organism>
<dbReference type="InterPro" id="IPR001910">
    <property type="entry name" value="Inosine/uridine_hydrolase_dom"/>
</dbReference>
<dbReference type="CDD" id="cd02650">
    <property type="entry name" value="nuc_hydro_CaPnhB"/>
    <property type="match status" value="1"/>
</dbReference>
<evidence type="ECO:0000313" key="4">
    <source>
        <dbReference type="EMBL" id="MBV0900220.1"/>
    </source>
</evidence>
<dbReference type="InterPro" id="IPR023186">
    <property type="entry name" value="IUNH"/>
</dbReference>
<dbReference type="Pfam" id="PF01156">
    <property type="entry name" value="IU_nuc_hydro"/>
    <property type="match status" value="1"/>
</dbReference>
<dbReference type="RefSeq" id="WP_162412468.1">
    <property type="nucleotide sequence ID" value="NZ_JAHQXE010000001.1"/>
</dbReference>
<accession>A0AA41KAX0</accession>
<evidence type="ECO:0000256" key="2">
    <source>
        <dbReference type="ARBA" id="ARBA00023295"/>
    </source>
</evidence>
<keyword evidence="1 4" id="KW-0378">Hydrolase</keyword>
<dbReference type="GO" id="GO:0005829">
    <property type="term" value="C:cytosol"/>
    <property type="evidence" value="ECO:0007669"/>
    <property type="project" value="TreeGrafter"/>
</dbReference>
<comment type="caution">
    <text evidence="4">The sequence shown here is derived from an EMBL/GenBank/DDBJ whole genome shotgun (WGS) entry which is preliminary data.</text>
</comment>
<dbReference type="Gene3D" id="3.90.245.10">
    <property type="entry name" value="Ribonucleoside hydrolase-like"/>
    <property type="match status" value="1"/>
</dbReference>
<evidence type="ECO:0000259" key="3">
    <source>
        <dbReference type="Pfam" id="PF01156"/>
    </source>
</evidence>
<dbReference type="AlphaFoldDB" id="A0AA41KAX0"/>
<dbReference type="GO" id="GO:0006152">
    <property type="term" value="P:purine nucleoside catabolic process"/>
    <property type="evidence" value="ECO:0007669"/>
    <property type="project" value="TreeGrafter"/>
</dbReference>
<name>A0AA41KAX0_9EURY</name>
<evidence type="ECO:0000313" key="5">
    <source>
        <dbReference type="Proteomes" id="UP001166304"/>
    </source>
</evidence>
<reference evidence="4" key="1">
    <citation type="submission" date="2021-06" db="EMBL/GenBank/DDBJ databases">
        <title>New haloarchaea isolates fom saline soil.</title>
        <authorList>
            <person name="Duran-Viseras A."/>
            <person name="Sanchez-Porro C.S."/>
            <person name="Ventosa A."/>
        </authorList>
    </citation>
    <scope>NUCLEOTIDE SEQUENCE</scope>
    <source>
        <strain evidence="4">JCM 18369</strain>
    </source>
</reference>
<dbReference type="PANTHER" id="PTHR12304">
    <property type="entry name" value="INOSINE-URIDINE PREFERRING NUCLEOSIDE HYDROLASE"/>
    <property type="match status" value="1"/>
</dbReference>